<accession>A0A1L9VKP0</accession>
<proteinExistence type="predicted"/>
<dbReference type="RefSeq" id="XP_022401184.1">
    <property type="nucleotide sequence ID" value="XM_022546438.1"/>
</dbReference>
<evidence type="ECO:0000313" key="2">
    <source>
        <dbReference type="Proteomes" id="UP000184300"/>
    </source>
</evidence>
<dbReference type="AlphaFoldDB" id="A0A1L9VKP0"/>
<sequence length="244" mass="26813">MRRISENPSDISAQVPTGNIHNTVPDYAYLTLCRFAAMTKSCEVTVLYLKPGTDLSTPENHDKYITGIKTLTSQPGFRLLQEGRSMIEEELLVWLIDWNDLLDHEAFMAKSEPYSKMVDVLLSMCDTERKGFLEIKHLPPSSSFLDVTLTGPQSANQLTTILWLRTPEGGSLGQFAAAVKRLRGELEHRGQTVSGGGPVETPGEAILFVESVDGPGLDKEEIARILGHGANISRSGVFNMSNHA</sequence>
<keyword evidence="2" id="KW-1185">Reference proteome</keyword>
<dbReference type="OrthoDB" id="3830579at2759"/>
<dbReference type="Gene3D" id="3.30.70.100">
    <property type="match status" value="1"/>
</dbReference>
<dbReference type="VEuPathDB" id="FungiDB:ASPGLDRAFT_46380"/>
<evidence type="ECO:0000313" key="1">
    <source>
        <dbReference type="EMBL" id="OJJ84486.1"/>
    </source>
</evidence>
<protein>
    <submittedName>
        <fullName evidence="1">Uncharacterized protein</fullName>
    </submittedName>
</protein>
<reference evidence="2" key="1">
    <citation type="journal article" date="2017" name="Genome Biol.">
        <title>Comparative genomics reveals high biological diversity and specific adaptations in the industrially and medically important fungal genus Aspergillus.</title>
        <authorList>
            <person name="de Vries R.P."/>
            <person name="Riley R."/>
            <person name="Wiebenga A."/>
            <person name="Aguilar-Osorio G."/>
            <person name="Amillis S."/>
            <person name="Uchima C.A."/>
            <person name="Anderluh G."/>
            <person name="Asadollahi M."/>
            <person name="Askin M."/>
            <person name="Barry K."/>
            <person name="Battaglia E."/>
            <person name="Bayram O."/>
            <person name="Benocci T."/>
            <person name="Braus-Stromeyer S.A."/>
            <person name="Caldana C."/>
            <person name="Canovas D."/>
            <person name="Cerqueira G.C."/>
            <person name="Chen F."/>
            <person name="Chen W."/>
            <person name="Choi C."/>
            <person name="Clum A."/>
            <person name="Dos Santos R.A."/>
            <person name="Damasio A.R."/>
            <person name="Diallinas G."/>
            <person name="Emri T."/>
            <person name="Fekete E."/>
            <person name="Flipphi M."/>
            <person name="Freyberg S."/>
            <person name="Gallo A."/>
            <person name="Gournas C."/>
            <person name="Habgood R."/>
            <person name="Hainaut M."/>
            <person name="Harispe M.L."/>
            <person name="Henrissat B."/>
            <person name="Hilden K.S."/>
            <person name="Hope R."/>
            <person name="Hossain A."/>
            <person name="Karabika E."/>
            <person name="Karaffa L."/>
            <person name="Karanyi Z."/>
            <person name="Krasevec N."/>
            <person name="Kuo A."/>
            <person name="Kusch H."/>
            <person name="LaButti K."/>
            <person name="Lagendijk E.L."/>
            <person name="Lapidus A."/>
            <person name="Levasseur A."/>
            <person name="Lindquist E."/>
            <person name="Lipzen A."/>
            <person name="Logrieco A.F."/>
            <person name="MacCabe A."/>
            <person name="Maekelae M.R."/>
            <person name="Malavazi I."/>
            <person name="Melin P."/>
            <person name="Meyer V."/>
            <person name="Mielnichuk N."/>
            <person name="Miskei M."/>
            <person name="Molnar A.P."/>
            <person name="Mule G."/>
            <person name="Ngan C.Y."/>
            <person name="Orejas M."/>
            <person name="Orosz E."/>
            <person name="Ouedraogo J.P."/>
            <person name="Overkamp K.M."/>
            <person name="Park H.-S."/>
            <person name="Perrone G."/>
            <person name="Piumi F."/>
            <person name="Punt P.J."/>
            <person name="Ram A.F."/>
            <person name="Ramon A."/>
            <person name="Rauscher S."/>
            <person name="Record E."/>
            <person name="Riano-Pachon D.M."/>
            <person name="Robert V."/>
            <person name="Roehrig J."/>
            <person name="Ruller R."/>
            <person name="Salamov A."/>
            <person name="Salih N.S."/>
            <person name="Samson R.A."/>
            <person name="Sandor E."/>
            <person name="Sanguinetti M."/>
            <person name="Schuetze T."/>
            <person name="Sepcic K."/>
            <person name="Shelest E."/>
            <person name="Sherlock G."/>
            <person name="Sophianopoulou V."/>
            <person name="Squina F.M."/>
            <person name="Sun H."/>
            <person name="Susca A."/>
            <person name="Todd R.B."/>
            <person name="Tsang A."/>
            <person name="Unkles S.E."/>
            <person name="van de Wiele N."/>
            <person name="van Rossen-Uffink D."/>
            <person name="Oliveira J.V."/>
            <person name="Vesth T.C."/>
            <person name="Visser J."/>
            <person name="Yu J.-H."/>
            <person name="Zhou M."/>
            <person name="Andersen M.R."/>
            <person name="Archer D.B."/>
            <person name="Baker S.E."/>
            <person name="Benoit I."/>
            <person name="Brakhage A.A."/>
            <person name="Braus G.H."/>
            <person name="Fischer R."/>
            <person name="Frisvad J.C."/>
            <person name="Goldman G.H."/>
            <person name="Houbraken J."/>
            <person name="Oakley B."/>
            <person name="Pocsi I."/>
            <person name="Scazzocchio C."/>
            <person name="Seiboth B."/>
            <person name="vanKuyk P.A."/>
            <person name="Wortman J."/>
            <person name="Dyer P.S."/>
            <person name="Grigoriev I.V."/>
        </authorList>
    </citation>
    <scope>NUCLEOTIDE SEQUENCE [LARGE SCALE GENOMIC DNA]</scope>
    <source>
        <strain evidence="2">CBS 516.65</strain>
    </source>
</reference>
<organism evidence="1 2">
    <name type="scientific">Aspergillus glaucus CBS 516.65</name>
    <dbReference type="NCBI Taxonomy" id="1160497"/>
    <lineage>
        <taxon>Eukaryota</taxon>
        <taxon>Fungi</taxon>
        <taxon>Dikarya</taxon>
        <taxon>Ascomycota</taxon>
        <taxon>Pezizomycotina</taxon>
        <taxon>Eurotiomycetes</taxon>
        <taxon>Eurotiomycetidae</taxon>
        <taxon>Eurotiales</taxon>
        <taxon>Aspergillaceae</taxon>
        <taxon>Aspergillus</taxon>
        <taxon>Aspergillus subgen. Aspergillus</taxon>
    </lineage>
</organism>
<gene>
    <name evidence="1" type="ORF">ASPGLDRAFT_46380</name>
</gene>
<name>A0A1L9VKP0_ASPGL</name>
<dbReference type="Proteomes" id="UP000184300">
    <property type="component" value="Unassembled WGS sequence"/>
</dbReference>
<dbReference type="GeneID" id="34462699"/>
<dbReference type="EMBL" id="KV878896">
    <property type="protein sequence ID" value="OJJ84486.1"/>
    <property type="molecule type" value="Genomic_DNA"/>
</dbReference>